<dbReference type="Proteomes" id="UP000829196">
    <property type="component" value="Unassembled WGS sequence"/>
</dbReference>
<dbReference type="EMBL" id="JAGYWB010000018">
    <property type="protein sequence ID" value="KAI0491886.1"/>
    <property type="molecule type" value="Genomic_DNA"/>
</dbReference>
<evidence type="ECO:0000313" key="1">
    <source>
        <dbReference type="EMBL" id="KAI0491886.1"/>
    </source>
</evidence>
<dbReference type="AlphaFoldDB" id="A0A8T3A5S3"/>
<keyword evidence="2" id="KW-1185">Reference proteome</keyword>
<name>A0A8T3A5S3_DENNO</name>
<sequence length="53" mass="6401">MKNPNSISTKFDGITLHEHAMHICYYHLFNPLISINLFIHSIHSYYEVYFLMR</sequence>
<organism evidence="1 2">
    <name type="scientific">Dendrobium nobile</name>
    <name type="common">Orchid</name>
    <dbReference type="NCBI Taxonomy" id="94219"/>
    <lineage>
        <taxon>Eukaryota</taxon>
        <taxon>Viridiplantae</taxon>
        <taxon>Streptophyta</taxon>
        <taxon>Embryophyta</taxon>
        <taxon>Tracheophyta</taxon>
        <taxon>Spermatophyta</taxon>
        <taxon>Magnoliopsida</taxon>
        <taxon>Liliopsida</taxon>
        <taxon>Asparagales</taxon>
        <taxon>Orchidaceae</taxon>
        <taxon>Epidendroideae</taxon>
        <taxon>Malaxideae</taxon>
        <taxon>Dendrobiinae</taxon>
        <taxon>Dendrobium</taxon>
    </lineage>
</organism>
<evidence type="ECO:0000313" key="2">
    <source>
        <dbReference type="Proteomes" id="UP000829196"/>
    </source>
</evidence>
<reference evidence="1" key="1">
    <citation type="journal article" date="2022" name="Front. Genet.">
        <title>Chromosome-Scale Assembly of the Dendrobium nobile Genome Provides Insights Into the Molecular Mechanism of the Biosynthesis of the Medicinal Active Ingredient of Dendrobium.</title>
        <authorList>
            <person name="Xu Q."/>
            <person name="Niu S.-C."/>
            <person name="Li K.-L."/>
            <person name="Zheng P.-J."/>
            <person name="Zhang X.-J."/>
            <person name="Jia Y."/>
            <person name="Liu Y."/>
            <person name="Niu Y.-X."/>
            <person name="Yu L.-H."/>
            <person name="Chen D.-F."/>
            <person name="Zhang G.-Q."/>
        </authorList>
    </citation>
    <scope>NUCLEOTIDE SEQUENCE</scope>
    <source>
        <tissue evidence="1">Leaf</tissue>
    </source>
</reference>
<comment type="caution">
    <text evidence="1">The sequence shown here is derived from an EMBL/GenBank/DDBJ whole genome shotgun (WGS) entry which is preliminary data.</text>
</comment>
<protein>
    <submittedName>
        <fullName evidence="1">Uncharacterized protein</fullName>
    </submittedName>
</protein>
<gene>
    <name evidence="1" type="ORF">KFK09_026148</name>
</gene>
<proteinExistence type="predicted"/>
<accession>A0A8T3A5S3</accession>